<dbReference type="EMBL" id="JBHMFB010000010">
    <property type="protein sequence ID" value="MFB9088694.1"/>
    <property type="molecule type" value="Genomic_DNA"/>
</dbReference>
<comment type="caution">
    <text evidence="1">The sequence shown here is derived from an EMBL/GenBank/DDBJ whole genome shotgun (WGS) entry which is preliminary data.</text>
</comment>
<evidence type="ECO:0000313" key="1">
    <source>
        <dbReference type="EMBL" id="MFB9088694.1"/>
    </source>
</evidence>
<dbReference type="Proteomes" id="UP001589576">
    <property type="component" value="Unassembled WGS sequence"/>
</dbReference>
<evidence type="ECO:0000313" key="2">
    <source>
        <dbReference type="Proteomes" id="UP001589576"/>
    </source>
</evidence>
<keyword evidence="2" id="KW-1185">Reference proteome</keyword>
<reference evidence="1 2" key="1">
    <citation type="submission" date="2024-09" db="EMBL/GenBank/DDBJ databases">
        <authorList>
            <person name="Sun Q."/>
            <person name="Mori K."/>
        </authorList>
    </citation>
    <scope>NUCLEOTIDE SEQUENCE [LARGE SCALE GENOMIC DNA]</scope>
    <source>
        <strain evidence="1 2">CECT 8460</strain>
    </source>
</reference>
<proteinExistence type="predicted"/>
<dbReference type="Gene3D" id="3.30.420.60">
    <property type="entry name" value="eRF1 domain 2"/>
    <property type="match status" value="1"/>
</dbReference>
<organism evidence="1 2">
    <name type="scientific">Flavobacterium paronense</name>
    <dbReference type="NCBI Taxonomy" id="1392775"/>
    <lineage>
        <taxon>Bacteria</taxon>
        <taxon>Pseudomonadati</taxon>
        <taxon>Bacteroidota</taxon>
        <taxon>Flavobacteriia</taxon>
        <taxon>Flavobacteriales</taxon>
        <taxon>Flavobacteriaceae</taxon>
        <taxon>Flavobacterium</taxon>
    </lineage>
</organism>
<dbReference type="RefSeq" id="WP_290285951.1">
    <property type="nucleotide sequence ID" value="NZ_JAUFQN010000019.1"/>
</dbReference>
<gene>
    <name evidence="1" type="ORF">ACFFUU_03690</name>
</gene>
<name>A0ABV5GC60_9FLAO</name>
<dbReference type="InterPro" id="IPR042226">
    <property type="entry name" value="eFR1_2_sf"/>
</dbReference>
<dbReference type="SUPFAM" id="SSF53137">
    <property type="entry name" value="Translational machinery components"/>
    <property type="match status" value="1"/>
</dbReference>
<evidence type="ECO:0008006" key="3">
    <source>
        <dbReference type="Google" id="ProtNLM"/>
    </source>
</evidence>
<sequence length="130" mass="15153">MNGTKKVGVWMDYASAHIMEFSETPFEVKTIKSKFSSNEKANGLAKGENHLHSKERQFKADYFKEIAKFLLAYNKVILFGPTNAKTELFNLLSEDNSFFNTRIHLEETSKMTLNQRKKFVHDHFVNPLYK</sequence>
<accession>A0ABV5GC60</accession>
<protein>
    <recommendedName>
        <fullName evidence="3">Protein required for attachment to host cells</fullName>
    </recommendedName>
</protein>